<reference evidence="2 3" key="1">
    <citation type="submission" date="2019-01" db="EMBL/GenBank/DDBJ databases">
        <title>A chromosome-scale genome assembly of the yellow perch, Perca flavescens.</title>
        <authorList>
            <person name="Feron R."/>
            <person name="Morvezen R."/>
            <person name="Bestin A."/>
            <person name="Haffray P."/>
            <person name="Klopp C."/>
            <person name="Zahm M."/>
            <person name="Cabau C."/>
            <person name="Roques C."/>
            <person name="Donnadieu C."/>
            <person name="Bouchez O."/>
            <person name="Christie M."/>
            <person name="Larson W."/>
            <person name="Guiguen Y."/>
        </authorList>
    </citation>
    <scope>NUCLEOTIDE SEQUENCE [LARGE SCALE GENOMIC DNA]</scope>
    <source>
        <strain evidence="2">YP-PL-M2</strain>
        <tissue evidence="2">Blood</tissue>
    </source>
</reference>
<comment type="caution">
    <text evidence="2">The sequence shown here is derived from an EMBL/GenBank/DDBJ whole genome shotgun (WGS) entry which is preliminary data.</text>
</comment>
<accession>A0A484DEY6</accession>
<evidence type="ECO:0000256" key="1">
    <source>
        <dbReference type="SAM" id="MobiDB-lite"/>
    </source>
</evidence>
<dbReference type="PANTHER" id="PTHR21344:SF1">
    <property type="entry name" value="RAL GTPASE-ACTIVATING PROTEIN SUBUNIT BETA"/>
    <property type="match status" value="1"/>
</dbReference>
<dbReference type="EMBL" id="SCKG01000004">
    <property type="protein sequence ID" value="TDH13705.1"/>
    <property type="molecule type" value="Genomic_DNA"/>
</dbReference>
<dbReference type="SUPFAM" id="SSF111347">
    <property type="entry name" value="Rap/Ran-GAP"/>
    <property type="match status" value="1"/>
</dbReference>
<keyword evidence="3" id="KW-1185">Reference proteome</keyword>
<dbReference type="STRING" id="8167.A0A484DEY6"/>
<name>A0A484DEY6_PERFV</name>
<feature type="compositionally biased region" description="Polar residues" evidence="1">
    <location>
        <begin position="18"/>
        <end position="31"/>
    </location>
</feature>
<dbReference type="InterPro" id="IPR035974">
    <property type="entry name" value="Rap/Ran-GAP_sf"/>
</dbReference>
<evidence type="ECO:0008006" key="4">
    <source>
        <dbReference type="Google" id="ProtNLM"/>
    </source>
</evidence>
<sequence>MLFKAAEWLKSREEAEPPTSQQSNTELSQDSAPPPTRSPVEDMKSFRGSESKLLIVWVERFEDIESFPQTELLSETQTHAGTSNVQLIFIHPLKTGLYRICFRGNGTSKFSLVVPLVNGSVVSKRSLGFLVREMVINCCHRRRLESDSTLPSHVRRKQMINDIILRYHSRRSEPAFYTALFQDP</sequence>
<evidence type="ECO:0000313" key="3">
    <source>
        <dbReference type="Proteomes" id="UP000295070"/>
    </source>
</evidence>
<dbReference type="GO" id="GO:0005096">
    <property type="term" value="F:GTPase activator activity"/>
    <property type="evidence" value="ECO:0007669"/>
    <property type="project" value="InterPro"/>
</dbReference>
<dbReference type="AlphaFoldDB" id="A0A484DEY6"/>
<feature type="region of interest" description="Disordered" evidence="1">
    <location>
        <begin position="1"/>
        <end position="44"/>
    </location>
</feature>
<evidence type="ECO:0000313" key="2">
    <source>
        <dbReference type="EMBL" id="TDH13705.1"/>
    </source>
</evidence>
<dbReference type="InterPro" id="IPR039930">
    <property type="entry name" value="RALGAPB"/>
</dbReference>
<proteinExistence type="predicted"/>
<dbReference type="GO" id="GO:0051056">
    <property type="term" value="P:regulation of small GTPase mediated signal transduction"/>
    <property type="evidence" value="ECO:0007669"/>
    <property type="project" value="InterPro"/>
</dbReference>
<organism evidence="2 3">
    <name type="scientific">Perca flavescens</name>
    <name type="common">American yellow perch</name>
    <name type="synonym">Morone flavescens</name>
    <dbReference type="NCBI Taxonomy" id="8167"/>
    <lineage>
        <taxon>Eukaryota</taxon>
        <taxon>Metazoa</taxon>
        <taxon>Chordata</taxon>
        <taxon>Craniata</taxon>
        <taxon>Vertebrata</taxon>
        <taxon>Euteleostomi</taxon>
        <taxon>Actinopterygii</taxon>
        <taxon>Neopterygii</taxon>
        <taxon>Teleostei</taxon>
        <taxon>Neoteleostei</taxon>
        <taxon>Acanthomorphata</taxon>
        <taxon>Eupercaria</taxon>
        <taxon>Perciformes</taxon>
        <taxon>Percoidei</taxon>
        <taxon>Percidae</taxon>
        <taxon>Percinae</taxon>
        <taxon>Perca</taxon>
    </lineage>
</organism>
<gene>
    <name evidence="2" type="ORF">EPR50_G00032880</name>
</gene>
<protein>
    <recommendedName>
        <fullName evidence="4">Rap-GAP domain-containing protein</fullName>
    </recommendedName>
</protein>
<dbReference type="PANTHER" id="PTHR21344">
    <property type="entry name" value="RAL GTPASE-ACTIVATING PROTEIN SUBUNIT BETA"/>
    <property type="match status" value="1"/>
</dbReference>
<dbReference type="Proteomes" id="UP000295070">
    <property type="component" value="Chromosome 4"/>
</dbReference>